<comment type="subcellular location">
    <subcellularLocation>
        <location evidence="3 16">Cytoplasm</location>
    </subcellularLocation>
</comment>
<keyword evidence="7 16" id="KW-0963">Cytoplasm</keyword>
<dbReference type="PANTHER" id="PTHR34265:SF1">
    <property type="entry name" value="TYPE III PANTOTHENATE KINASE"/>
    <property type="match status" value="1"/>
</dbReference>
<feature type="binding site" evidence="16">
    <location>
        <position position="174"/>
    </location>
    <ligand>
        <name>substrate</name>
    </ligand>
</feature>
<feature type="binding site" evidence="16">
    <location>
        <begin position="7"/>
        <end position="14"/>
    </location>
    <ligand>
        <name>ATP</name>
        <dbReference type="ChEBI" id="CHEBI:30616"/>
    </ligand>
</feature>
<dbReference type="RefSeq" id="WP_370397392.1">
    <property type="nucleotide sequence ID" value="NZ_JALBUT010000007.1"/>
</dbReference>
<keyword evidence="9 16" id="KW-0547">Nucleotide-binding</keyword>
<evidence type="ECO:0000256" key="16">
    <source>
        <dbReference type="HAMAP-Rule" id="MF_01274"/>
    </source>
</evidence>
<proteinExistence type="inferred from homology"/>
<dbReference type="CDD" id="cd24015">
    <property type="entry name" value="ASKHA_NBD_PanK-III"/>
    <property type="match status" value="1"/>
</dbReference>
<dbReference type="InterPro" id="IPR043129">
    <property type="entry name" value="ATPase_NBD"/>
</dbReference>
<comment type="function">
    <text evidence="16">Catalyzes the phosphorylation of pantothenate (Pan), the first step in CoA biosynthesis.</text>
</comment>
<keyword evidence="11 16" id="KW-0067">ATP-binding</keyword>
<comment type="caution">
    <text evidence="16">Lacks conserved residue(s) required for the propagation of feature annotation.</text>
</comment>
<evidence type="ECO:0000256" key="12">
    <source>
        <dbReference type="ARBA" id="ARBA00022958"/>
    </source>
</evidence>
<evidence type="ECO:0000256" key="3">
    <source>
        <dbReference type="ARBA" id="ARBA00004496"/>
    </source>
</evidence>
<evidence type="ECO:0000313" key="17">
    <source>
        <dbReference type="EMBL" id="MDX8415939.1"/>
    </source>
</evidence>
<dbReference type="HAMAP" id="MF_01274">
    <property type="entry name" value="Pantothen_kinase_3"/>
    <property type="match status" value="1"/>
</dbReference>
<dbReference type="Pfam" id="PF03309">
    <property type="entry name" value="Pan_kinase"/>
    <property type="match status" value="1"/>
</dbReference>
<evidence type="ECO:0000256" key="5">
    <source>
        <dbReference type="ARBA" id="ARBA00011738"/>
    </source>
</evidence>
<dbReference type="Proteomes" id="UP001275932">
    <property type="component" value="Unassembled WGS sequence"/>
</dbReference>
<comment type="cofactor">
    <cofactor evidence="16">
        <name>NH4(+)</name>
        <dbReference type="ChEBI" id="CHEBI:28938"/>
    </cofactor>
    <cofactor evidence="16">
        <name>K(+)</name>
        <dbReference type="ChEBI" id="CHEBI:29103"/>
    </cofactor>
    <text evidence="16">A monovalent cation. Ammonium or potassium.</text>
</comment>
<evidence type="ECO:0000256" key="14">
    <source>
        <dbReference type="ARBA" id="ARBA00038036"/>
    </source>
</evidence>
<comment type="similarity">
    <text evidence="14 16">Belongs to the type III pantothenate kinase family.</text>
</comment>
<feature type="binding site" evidence="16">
    <location>
        <position position="120"/>
    </location>
    <ligand>
        <name>ATP</name>
        <dbReference type="ChEBI" id="CHEBI:30616"/>
    </ligand>
</feature>
<reference evidence="17 18" key="1">
    <citation type="submission" date="2022-03" db="EMBL/GenBank/DDBJ databases">
        <title>Novel taxa within the pig intestine.</title>
        <authorList>
            <person name="Wylensek D."/>
            <person name="Bishof K."/>
            <person name="Afrizal A."/>
            <person name="Clavel T."/>
        </authorList>
    </citation>
    <scope>NUCLEOTIDE SEQUENCE [LARGE SCALE GENOMIC DNA]</scope>
    <source>
        <strain evidence="17 18">CLA-KB-P66</strain>
    </source>
</reference>
<evidence type="ECO:0000256" key="8">
    <source>
        <dbReference type="ARBA" id="ARBA00022679"/>
    </source>
</evidence>
<comment type="pathway">
    <text evidence="4 16">Cofactor biosynthesis; coenzyme A biosynthesis; CoA from (R)-pantothenate: step 1/5.</text>
</comment>
<keyword evidence="13 16" id="KW-0173">Coenzyme A biosynthesis</keyword>
<evidence type="ECO:0000256" key="13">
    <source>
        <dbReference type="ARBA" id="ARBA00022993"/>
    </source>
</evidence>
<comment type="caution">
    <text evidence="17">The sequence shown here is derived from an EMBL/GenBank/DDBJ whole genome shotgun (WGS) entry which is preliminary data.</text>
</comment>
<organism evidence="17 18">
    <name type="scientific">Intestinicryptomonas porci</name>
    <dbReference type="NCBI Taxonomy" id="2926320"/>
    <lineage>
        <taxon>Bacteria</taxon>
        <taxon>Pseudomonadati</taxon>
        <taxon>Verrucomicrobiota</taxon>
        <taxon>Opitutia</taxon>
        <taxon>Opitutales</taxon>
        <taxon>Intestinicryptomonaceae</taxon>
        <taxon>Intestinicryptomonas</taxon>
    </lineage>
</organism>
<evidence type="ECO:0000313" key="18">
    <source>
        <dbReference type="Proteomes" id="UP001275932"/>
    </source>
</evidence>
<keyword evidence="10 16" id="KW-0418">Kinase</keyword>
<feature type="active site" description="Proton acceptor" evidence="16">
    <location>
        <position position="97"/>
    </location>
</feature>
<comment type="cofactor">
    <cofactor evidence="2">
        <name>K(+)</name>
        <dbReference type="ChEBI" id="CHEBI:29103"/>
    </cofactor>
</comment>
<feature type="binding site" evidence="16">
    <location>
        <position position="117"/>
    </location>
    <ligand>
        <name>K(+)</name>
        <dbReference type="ChEBI" id="CHEBI:29103"/>
    </ligand>
</feature>
<evidence type="ECO:0000256" key="11">
    <source>
        <dbReference type="ARBA" id="ARBA00022840"/>
    </source>
</evidence>
<evidence type="ECO:0000256" key="4">
    <source>
        <dbReference type="ARBA" id="ARBA00005225"/>
    </source>
</evidence>
<keyword evidence="18" id="KW-1185">Reference proteome</keyword>
<comment type="subunit">
    <text evidence="5 16">Homodimer.</text>
</comment>
<evidence type="ECO:0000256" key="15">
    <source>
        <dbReference type="ARBA" id="ARBA00040883"/>
    </source>
</evidence>
<keyword evidence="12 16" id="KW-0630">Potassium</keyword>
<comment type="catalytic activity">
    <reaction evidence="1 16">
        <text>(R)-pantothenate + ATP = (R)-4'-phosphopantothenate + ADP + H(+)</text>
        <dbReference type="Rhea" id="RHEA:16373"/>
        <dbReference type="ChEBI" id="CHEBI:10986"/>
        <dbReference type="ChEBI" id="CHEBI:15378"/>
        <dbReference type="ChEBI" id="CHEBI:29032"/>
        <dbReference type="ChEBI" id="CHEBI:30616"/>
        <dbReference type="ChEBI" id="CHEBI:456216"/>
        <dbReference type="EC" id="2.7.1.33"/>
    </reaction>
</comment>
<dbReference type="NCBIfam" id="TIGR00671">
    <property type="entry name" value="baf"/>
    <property type="match status" value="1"/>
</dbReference>
<keyword evidence="16" id="KW-0479">Metal-binding</keyword>
<feature type="binding site" evidence="16">
    <location>
        <begin position="95"/>
        <end position="98"/>
    </location>
    <ligand>
        <name>substrate</name>
    </ligand>
</feature>
<evidence type="ECO:0000256" key="1">
    <source>
        <dbReference type="ARBA" id="ARBA00001206"/>
    </source>
</evidence>
<accession>A0ABU4WH97</accession>
<dbReference type="EMBL" id="JALBUT010000007">
    <property type="protein sequence ID" value="MDX8415939.1"/>
    <property type="molecule type" value="Genomic_DNA"/>
</dbReference>
<dbReference type="GO" id="GO:0016301">
    <property type="term" value="F:kinase activity"/>
    <property type="evidence" value="ECO:0007669"/>
    <property type="project" value="UniProtKB-KW"/>
</dbReference>
<dbReference type="InterPro" id="IPR004619">
    <property type="entry name" value="Type_III_PanK"/>
</dbReference>
<dbReference type="Gene3D" id="3.30.420.40">
    <property type="match status" value="2"/>
</dbReference>
<keyword evidence="8 16" id="KW-0808">Transferase</keyword>
<evidence type="ECO:0000256" key="9">
    <source>
        <dbReference type="ARBA" id="ARBA00022741"/>
    </source>
</evidence>
<dbReference type="SUPFAM" id="SSF53067">
    <property type="entry name" value="Actin-like ATPase domain"/>
    <property type="match status" value="2"/>
</dbReference>
<evidence type="ECO:0000256" key="7">
    <source>
        <dbReference type="ARBA" id="ARBA00022490"/>
    </source>
</evidence>
<evidence type="ECO:0000256" key="2">
    <source>
        <dbReference type="ARBA" id="ARBA00001958"/>
    </source>
</evidence>
<protein>
    <recommendedName>
        <fullName evidence="15 16">Type III pantothenate kinase</fullName>
        <ecNumber evidence="6 16">2.7.1.33</ecNumber>
    </recommendedName>
    <alternativeName>
        <fullName evidence="16">PanK-III</fullName>
    </alternativeName>
    <alternativeName>
        <fullName evidence="16">Pantothenic acid kinase</fullName>
    </alternativeName>
</protein>
<evidence type="ECO:0000256" key="10">
    <source>
        <dbReference type="ARBA" id="ARBA00022777"/>
    </source>
</evidence>
<name>A0ABU4WH97_9BACT</name>
<evidence type="ECO:0000256" key="6">
    <source>
        <dbReference type="ARBA" id="ARBA00012102"/>
    </source>
</evidence>
<dbReference type="PANTHER" id="PTHR34265">
    <property type="entry name" value="TYPE III PANTOTHENATE KINASE"/>
    <property type="match status" value="1"/>
</dbReference>
<sequence length="248" mass="26350">MKIFTIDIGNTHTHCALVECGKVLSVSDFDTSAFACDFNFSGLKGGGCGVAWCSVVPKINPKISENFAKFGISNFQLSSKNSPMPFDVKNPEQVGQDRIAAAIGAGKFFEPPYIVVDMGTAVTIDLVDKFGRYAGGAIAPGLYAFTAYLSEKTAQLPMINPKDADFNLVIGKNTLEAMNVGCVKGFCKLVDGIIGDFEKNFFGKSAAEKTIFTGGSAGVLPENWIAGRLVEPSLANIGLAMAFEMVSK</sequence>
<gene>
    <name evidence="16" type="primary">coaX</name>
    <name evidence="17" type="ORF">MOX91_07095</name>
</gene>
<dbReference type="EC" id="2.7.1.33" evidence="6 16"/>